<gene>
    <name evidence="1" type="ORF">XENOCAPTIV_004534</name>
</gene>
<dbReference type="PROSITE" id="PS51257">
    <property type="entry name" value="PROKAR_LIPOPROTEIN"/>
    <property type="match status" value="1"/>
</dbReference>
<dbReference type="EMBL" id="JAHRIN010035091">
    <property type="protein sequence ID" value="MEQ2203851.1"/>
    <property type="molecule type" value="Genomic_DNA"/>
</dbReference>
<sequence>MIYYKELCCSFCTMLGLACNDLNNDDSRLRSYPVENSSLVCPWTPYARESGNFMDKDVQLWQKQRSSEQQDFGAELEVIIRPLFMSHLTEE</sequence>
<protein>
    <submittedName>
        <fullName evidence="1">Uncharacterized protein</fullName>
    </submittedName>
</protein>
<evidence type="ECO:0000313" key="1">
    <source>
        <dbReference type="EMBL" id="MEQ2203851.1"/>
    </source>
</evidence>
<reference evidence="1 2" key="1">
    <citation type="submission" date="2021-06" db="EMBL/GenBank/DDBJ databases">
        <authorList>
            <person name="Palmer J.M."/>
        </authorList>
    </citation>
    <scope>NUCLEOTIDE SEQUENCE [LARGE SCALE GENOMIC DNA]</scope>
    <source>
        <strain evidence="1 2">XC_2019</strain>
        <tissue evidence="1">Muscle</tissue>
    </source>
</reference>
<dbReference type="Proteomes" id="UP001434883">
    <property type="component" value="Unassembled WGS sequence"/>
</dbReference>
<evidence type="ECO:0000313" key="2">
    <source>
        <dbReference type="Proteomes" id="UP001434883"/>
    </source>
</evidence>
<name>A0ABV0R6U2_9TELE</name>
<organism evidence="1 2">
    <name type="scientific">Xenoophorus captivus</name>
    <dbReference type="NCBI Taxonomy" id="1517983"/>
    <lineage>
        <taxon>Eukaryota</taxon>
        <taxon>Metazoa</taxon>
        <taxon>Chordata</taxon>
        <taxon>Craniata</taxon>
        <taxon>Vertebrata</taxon>
        <taxon>Euteleostomi</taxon>
        <taxon>Actinopterygii</taxon>
        <taxon>Neopterygii</taxon>
        <taxon>Teleostei</taxon>
        <taxon>Neoteleostei</taxon>
        <taxon>Acanthomorphata</taxon>
        <taxon>Ovalentaria</taxon>
        <taxon>Atherinomorphae</taxon>
        <taxon>Cyprinodontiformes</taxon>
        <taxon>Goodeidae</taxon>
        <taxon>Xenoophorus</taxon>
    </lineage>
</organism>
<accession>A0ABV0R6U2</accession>
<keyword evidence="2" id="KW-1185">Reference proteome</keyword>
<comment type="caution">
    <text evidence="1">The sequence shown here is derived from an EMBL/GenBank/DDBJ whole genome shotgun (WGS) entry which is preliminary data.</text>
</comment>
<proteinExistence type="predicted"/>